<dbReference type="eggNOG" id="ENOG502Z9E7">
    <property type="taxonomic scope" value="Bacteria"/>
</dbReference>
<dbReference type="AlphaFoldDB" id="A0A1I7A4X8"/>
<proteinExistence type="predicted"/>
<dbReference type="Proteomes" id="UP000182466">
    <property type="component" value="Unassembled WGS sequence"/>
</dbReference>
<feature type="domain" description="DUF2059" evidence="1">
    <location>
        <begin position="89"/>
        <end position="134"/>
    </location>
</feature>
<evidence type="ECO:0000259" key="1">
    <source>
        <dbReference type="Pfam" id="PF09832"/>
    </source>
</evidence>
<dbReference type="RefSeq" id="WP_036049454.1">
    <property type="nucleotide sequence ID" value="NZ_FPAW01000005.1"/>
</dbReference>
<dbReference type="EMBL" id="FPAW01000005">
    <property type="protein sequence ID" value="SFT69983.1"/>
    <property type="molecule type" value="Genomic_DNA"/>
</dbReference>
<reference evidence="2 3" key="1">
    <citation type="submission" date="2016-10" db="EMBL/GenBank/DDBJ databases">
        <authorList>
            <person name="de Groot N.N."/>
        </authorList>
    </citation>
    <scope>NUCLEOTIDE SEQUENCE [LARGE SCALE GENOMIC DNA]</scope>
    <source>
        <strain evidence="2 3">CGMCC 1.10959</strain>
    </source>
</reference>
<accession>A0A1I7A4X8</accession>
<evidence type="ECO:0000313" key="3">
    <source>
        <dbReference type="Proteomes" id="UP000182466"/>
    </source>
</evidence>
<sequence length="284" mass="30545">MTATTAPHRFVTGVLILIVGLMAGAPNAALAATDRGRIQAFLDVTGFDVALDSIALSASTAPEMLGLQADEFGSEWERVSGEVFDTGVMRDLALDILQETLTEELLNHAAAFYATDLGQRLVVAENRSHMVQDDAARLEQGRQIVAGLVAQGAPRLEVLKRMNRAIDASGTGLRAVQQIQMRFLLAASAAGVIDLQMDADELSALFRSQEGELRRALQQSALAGAASTYQAFSDADLAAYAEALEEPEMMRVYELLNAVQYEITANRFEVLATRMAGLTPGQEL</sequence>
<name>A0A1I7A4X8_9RHOB</name>
<dbReference type="Pfam" id="PF09832">
    <property type="entry name" value="DUF2059"/>
    <property type="match status" value="1"/>
</dbReference>
<organism evidence="2 3">
    <name type="scientific">Sedimentitalea nanhaiensis</name>
    <dbReference type="NCBI Taxonomy" id="999627"/>
    <lineage>
        <taxon>Bacteria</taxon>
        <taxon>Pseudomonadati</taxon>
        <taxon>Pseudomonadota</taxon>
        <taxon>Alphaproteobacteria</taxon>
        <taxon>Rhodobacterales</taxon>
        <taxon>Paracoccaceae</taxon>
        <taxon>Sedimentitalea</taxon>
    </lineage>
</organism>
<dbReference type="InterPro" id="IPR018637">
    <property type="entry name" value="DUF2059"/>
</dbReference>
<protein>
    <recommendedName>
        <fullName evidence="1">DUF2059 domain-containing protein</fullName>
    </recommendedName>
</protein>
<dbReference type="STRING" id="999627.SAMN05216236_105189"/>
<evidence type="ECO:0000313" key="2">
    <source>
        <dbReference type="EMBL" id="SFT69983.1"/>
    </source>
</evidence>
<keyword evidence="3" id="KW-1185">Reference proteome</keyword>
<gene>
    <name evidence="2" type="ORF">SAMN05216236_105189</name>
</gene>